<comment type="catalytic activity">
    <reaction evidence="7">
        <text>(2E)-4-hydroxy-3-methylbut-2-enyl diphosphate + oxidized [flavodoxin] + H2O + 2 H(+) = 2-C-methyl-D-erythritol 2,4-cyclic diphosphate + reduced [flavodoxin]</text>
        <dbReference type="Rhea" id="RHEA:43604"/>
        <dbReference type="Rhea" id="RHEA-COMP:10622"/>
        <dbReference type="Rhea" id="RHEA-COMP:10623"/>
        <dbReference type="ChEBI" id="CHEBI:15377"/>
        <dbReference type="ChEBI" id="CHEBI:15378"/>
        <dbReference type="ChEBI" id="CHEBI:57618"/>
        <dbReference type="ChEBI" id="CHEBI:58210"/>
        <dbReference type="ChEBI" id="CHEBI:58483"/>
        <dbReference type="ChEBI" id="CHEBI:128753"/>
        <dbReference type="EC" id="1.17.7.3"/>
    </reaction>
</comment>
<dbReference type="PANTHER" id="PTHR30454:SF0">
    <property type="entry name" value="4-HYDROXY-3-METHYLBUT-2-EN-1-YL DIPHOSPHATE SYNTHASE (FERREDOXIN), CHLOROPLASTIC"/>
    <property type="match status" value="1"/>
</dbReference>
<evidence type="ECO:0000256" key="7">
    <source>
        <dbReference type="HAMAP-Rule" id="MF_00159"/>
    </source>
</evidence>
<evidence type="ECO:0000256" key="4">
    <source>
        <dbReference type="ARBA" id="ARBA00023004"/>
    </source>
</evidence>
<comment type="function">
    <text evidence="7">Converts 2C-methyl-D-erythritol 2,4-cyclodiphosphate (ME-2,4cPP) into 1-hydroxy-2-methyl-2-(E)-butenyl 4-diphosphate.</text>
</comment>
<dbReference type="GO" id="GO:0005506">
    <property type="term" value="F:iron ion binding"/>
    <property type="evidence" value="ECO:0007669"/>
    <property type="project" value="InterPro"/>
</dbReference>
<organism evidence="10 11">
    <name type="scientific">Acididesulfobacter guangdongensis</name>
    <dbReference type="NCBI Taxonomy" id="2597225"/>
    <lineage>
        <taxon>Bacteria</taxon>
        <taxon>Deltaproteobacteria</taxon>
        <taxon>Candidatus Acidulodesulfobacterales</taxon>
        <taxon>Candidatus Acididesulfobacter</taxon>
    </lineage>
</organism>
<dbReference type="Pfam" id="PF04551">
    <property type="entry name" value="GcpE"/>
    <property type="match status" value="1"/>
</dbReference>
<comment type="caution">
    <text evidence="10">The sequence shown here is derived from an EMBL/GenBank/DDBJ whole genome shotgun (WGS) entry which is preliminary data.</text>
</comment>
<dbReference type="InterPro" id="IPR011005">
    <property type="entry name" value="Dihydropteroate_synth-like_sf"/>
</dbReference>
<evidence type="ECO:0000256" key="5">
    <source>
        <dbReference type="ARBA" id="ARBA00023014"/>
    </source>
</evidence>
<evidence type="ECO:0000256" key="1">
    <source>
        <dbReference type="ARBA" id="ARBA00022485"/>
    </source>
</evidence>
<dbReference type="AlphaFoldDB" id="A0A519BGJ3"/>
<keyword evidence="5 7" id="KW-0411">Iron-sulfur</keyword>
<evidence type="ECO:0000313" key="11">
    <source>
        <dbReference type="Proteomes" id="UP000316562"/>
    </source>
</evidence>
<proteinExistence type="inferred from homology"/>
<dbReference type="InterPro" id="IPR058578">
    <property type="entry name" value="IspG_TIM"/>
</dbReference>
<gene>
    <name evidence="7" type="primary">ispG</name>
    <name evidence="10" type="ORF">EVJ46_04960</name>
</gene>
<dbReference type="InterPro" id="IPR058579">
    <property type="entry name" value="IspG_C"/>
</dbReference>
<dbReference type="EC" id="1.17.7.3" evidence="7"/>
<dbReference type="Pfam" id="PF26540">
    <property type="entry name" value="GcpE_C"/>
    <property type="match status" value="1"/>
</dbReference>
<dbReference type="PIRSF" id="PIRSF004640">
    <property type="entry name" value="IspG"/>
    <property type="match status" value="1"/>
</dbReference>
<dbReference type="GO" id="GO:0141197">
    <property type="term" value="F:4-hydroxy-3-methylbut-2-enyl-diphosphate synthase activity (flavodoxin)"/>
    <property type="evidence" value="ECO:0007669"/>
    <property type="project" value="UniProtKB-EC"/>
</dbReference>
<dbReference type="NCBIfam" id="TIGR00612">
    <property type="entry name" value="ispG_gcpE"/>
    <property type="match status" value="1"/>
</dbReference>
<evidence type="ECO:0000259" key="9">
    <source>
        <dbReference type="Pfam" id="PF26540"/>
    </source>
</evidence>
<feature type="binding site" evidence="7">
    <location>
        <position position="309"/>
    </location>
    <ligand>
        <name>[4Fe-4S] cluster</name>
        <dbReference type="ChEBI" id="CHEBI:49883"/>
    </ligand>
</feature>
<dbReference type="PANTHER" id="PTHR30454">
    <property type="entry name" value="4-HYDROXY-3-METHYLBUT-2-EN-1-YL DIPHOSPHATE SYNTHASE"/>
    <property type="match status" value="1"/>
</dbReference>
<dbReference type="GO" id="GO:0016114">
    <property type="term" value="P:terpenoid biosynthetic process"/>
    <property type="evidence" value="ECO:0007669"/>
    <property type="project" value="InterPro"/>
</dbReference>
<reference evidence="10 11" key="1">
    <citation type="journal article" date="2019" name="ISME J.">
        <title>Insights into ecological role of a new deltaproteobacterial order Candidatus Acidulodesulfobacterales by metagenomics and metatranscriptomics.</title>
        <authorList>
            <person name="Tan S."/>
            <person name="Liu J."/>
            <person name="Fang Y."/>
            <person name="Hedlund B.P."/>
            <person name="Lian Z.H."/>
            <person name="Huang L.Y."/>
            <person name="Li J.T."/>
            <person name="Huang L.N."/>
            <person name="Li W.J."/>
            <person name="Jiang H.C."/>
            <person name="Dong H.L."/>
            <person name="Shu W.S."/>
        </authorList>
    </citation>
    <scope>NUCLEOTIDE SEQUENCE [LARGE SCALE GENOMIC DNA]</scope>
    <source>
        <strain evidence="10">AP2</strain>
    </source>
</reference>
<dbReference type="Proteomes" id="UP000316562">
    <property type="component" value="Unassembled WGS sequence"/>
</dbReference>
<dbReference type="EMBL" id="SGBC01000002">
    <property type="protein sequence ID" value="RZD16382.1"/>
    <property type="molecule type" value="Genomic_DNA"/>
</dbReference>
<keyword evidence="2 7" id="KW-0479">Metal-binding</keyword>
<feature type="binding site" evidence="7">
    <location>
        <position position="267"/>
    </location>
    <ligand>
        <name>[4Fe-4S] cluster</name>
        <dbReference type="ChEBI" id="CHEBI:49883"/>
    </ligand>
</feature>
<evidence type="ECO:0000256" key="3">
    <source>
        <dbReference type="ARBA" id="ARBA00023002"/>
    </source>
</evidence>
<accession>A0A519BGJ3</accession>
<keyword evidence="6 7" id="KW-0414">Isoprene biosynthesis</keyword>
<feature type="binding site" evidence="7">
    <location>
        <position position="302"/>
    </location>
    <ligand>
        <name>[4Fe-4S] cluster</name>
        <dbReference type="ChEBI" id="CHEBI:49883"/>
    </ligand>
</feature>
<comment type="similarity">
    <text evidence="7">Belongs to the IspG family.</text>
</comment>
<dbReference type="UniPathway" id="UPA00056">
    <property type="reaction ID" value="UER00096"/>
</dbReference>
<keyword evidence="1 7" id="KW-0004">4Fe-4S</keyword>
<dbReference type="SUPFAM" id="SSF51395">
    <property type="entry name" value="FMN-linked oxidoreductases"/>
    <property type="match status" value="1"/>
</dbReference>
<dbReference type="Gene3D" id="3.30.413.10">
    <property type="entry name" value="Sulfite Reductase Hemoprotein, domain 1"/>
    <property type="match status" value="1"/>
</dbReference>
<dbReference type="InterPro" id="IPR045854">
    <property type="entry name" value="NO2/SO3_Rdtase_4Fe4S_sf"/>
</dbReference>
<dbReference type="GO" id="GO:0046429">
    <property type="term" value="F:4-hydroxy-3-methylbut-2-en-1-yl diphosphate synthase activity (ferredoxin)"/>
    <property type="evidence" value="ECO:0007669"/>
    <property type="project" value="UniProtKB-UniRule"/>
</dbReference>
<dbReference type="FunFam" id="3.20.20.20:FF:000001">
    <property type="entry name" value="4-hydroxy-3-methylbut-2-en-1-yl diphosphate synthase (flavodoxin)"/>
    <property type="match status" value="1"/>
</dbReference>
<name>A0A519BGJ3_ACIG2</name>
<feature type="binding site" evidence="7">
    <location>
        <position position="270"/>
    </location>
    <ligand>
        <name>[4Fe-4S] cluster</name>
        <dbReference type="ChEBI" id="CHEBI:49883"/>
    </ligand>
</feature>
<dbReference type="HAMAP" id="MF_00159">
    <property type="entry name" value="IspG"/>
    <property type="match status" value="1"/>
</dbReference>
<feature type="domain" description="IspG C-terminal" evidence="9">
    <location>
        <begin position="264"/>
        <end position="351"/>
    </location>
</feature>
<keyword evidence="3 7" id="KW-0560">Oxidoreductase</keyword>
<protein>
    <recommendedName>
        <fullName evidence="7">4-hydroxy-3-methylbut-2-en-1-yl diphosphate synthase (flavodoxin)</fullName>
        <ecNumber evidence="7">1.17.7.3</ecNumber>
    </recommendedName>
    <alternativeName>
        <fullName evidence="7">1-hydroxy-2-methyl-2-(E)-butenyl 4-diphosphate synthase</fullName>
    </alternativeName>
</protein>
<dbReference type="InterPro" id="IPR004588">
    <property type="entry name" value="IspG_bac-typ"/>
</dbReference>
<dbReference type="GO" id="GO:0051539">
    <property type="term" value="F:4 iron, 4 sulfur cluster binding"/>
    <property type="evidence" value="ECO:0007669"/>
    <property type="project" value="UniProtKB-UniRule"/>
</dbReference>
<dbReference type="SUPFAM" id="SSF56014">
    <property type="entry name" value="Nitrite and sulphite reductase 4Fe-4S domain-like"/>
    <property type="match status" value="1"/>
</dbReference>
<dbReference type="Gene3D" id="3.20.20.20">
    <property type="entry name" value="Dihydropteroate synthase-like"/>
    <property type="match status" value="1"/>
</dbReference>
<evidence type="ECO:0000256" key="6">
    <source>
        <dbReference type="ARBA" id="ARBA00023229"/>
    </source>
</evidence>
<dbReference type="NCBIfam" id="NF001540">
    <property type="entry name" value="PRK00366.1"/>
    <property type="match status" value="1"/>
</dbReference>
<keyword evidence="4 7" id="KW-0408">Iron</keyword>
<evidence type="ECO:0000313" key="10">
    <source>
        <dbReference type="EMBL" id="RZD16382.1"/>
    </source>
</evidence>
<dbReference type="InterPro" id="IPR016425">
    <property type="entry name" value="IspG_bac"/>
</dbReference>
<evidence type="ECO:0000256" key="2">
    <source>
        <dbReference type="ARBA" id="ARBA00022723"/>
    </source>
</evidence>
<dbReference type="GO" id="GO:0019288">
    <property type="term" value="P:isopentenyl diphosphate biosynthetic process, methylerythritol 4-phosphate pathway"/>
    <property type="evidence" value="ECO:0007669"/>
    <property type="project" value="UniProtKB-UniRule"/>
</dbReference>
<feature type="domain" description="IspG TIM-barrel" evidence="8">
    <location>
        <begin position="9"/>
        <end position="248"/>
    </location>
</feature>
<comment type="cofactor">
    <cofactor evidence="7">
        <name>[4Fe-4S] cluster</name>
        <dbReference type="ChEBI" id="CHEBI:49883"/>
    </cofactor>
    <text evidence="7">Binds 1 [4Fe-4S] cluster.</text>
</comment>
<comment type="pathway">
    <text evidence="7">Isoprenoid biosynthesis; isopentenyl diphosphate biosynthesis via DXP pathway; isopentenyl diphosphate from 1-deoxy-D-xylulose 5-phosphate: step 5/6.</text>
</comment>
<evidence type="ECO:0000259" key="8">
    <source>
        <dbReference type="Pfam" id="PF04551"/>
    </source>
</evidence>
<sequence>MAMIKRKHTKVIKVGNVCVGGDNPVSVQTMTNTNTEDAESTISQIKDIEKYRCDIVRVTVNTVQAADSLKTIIKNVNIPIIADIHFNHVLALKSIEAGVSGLRINPGNIGDKIKVREVVRACKDNEIPIRIGVNSGSIEKGMLDKYNGDFSSAMVESALAHIAILENESFYNIKISLKSTDVLTTVKAYELLSSKVEYPLHVGITEAGTAFAGAIKSGIGIGILLYEGIGDTIRVSLSDNPVTEVIAGFHILRDLGLRKEGVELLSCPTCGRAEIDIVGLAKEAERKTASVRANIKVAIMGCVVNGPGESMHADVGIAGGKGKSVLFSGGKIIGKYDNSEIMDALINEIENITGEKII</sequence>